<sequence length="117" mass="12904">MPSPQYLIAHACFDCRKSFKVTPRPDFTATCPSCGGQLHEMGRSFKAPPAKDTEQWAKVQALYSAGFRFFSYRSVDAPPLPAKLSEVEAFIHNNPAHPLRVAAPNNSFKPKPLRGSA</sequence>
<protein>
    <submittedName>
        <fullName evidence="1">ABC-type uncharacterized transport system YnjBCD substrate-binding protein</fullName>
    </submittedName>
</protein>
<proteinExistence type="predicted"/>
<evidence type="ECO:0000313" key="2">
    <source>
        <dbReference type="Proteomes" id="UP001549251"/>
    </source>
</evidence>
<reference evidence="1 2" key="1">
    <citation type="submission" date="2024-06" db="EMBL/GenBank/DDBJ databases">
        <title>Sorghum-associated microbial communities from plants grown in Nebraska, USA.</title>
        <authorList>
            <person name="Schachtman D."/>
        </authorList>
    </citation>
    <scope>NUCLEOTIDE SEQUENCE [LARGE SCALE GENOMIC DNA]</scope>
    <source>
        <strain evidence="1 2">1757</strain>
    </source>
</reference>
<keyword evidence="2" id="KW-1185">Reference proteome</keyword>
<gene>
    <name evidence="1" type="ORF">ABIE04_001412</name>
</gene>
<comment type="caution">
    <text evidence="1">The sequence shown here is derived from an EMBL/GenBank/DDBJ whole genome shotgun (WGS) entry which is preliminary data.</text>
</comment>
<dbReference type="EMBL" id="JBEPSD010000001">
    <property type="protein sequence ID" value="MET4569085.1"/>
    <property type="molecule type" value="Genomic_DNA"/>
</dbReference>
<organism evidence="1 2">
    <name type="scientific">Rhodanobacter soli</name>
    <dbReference type="NCBI Taxonomy" id="590609"/>
    <lineage>
        <taxon>Bacteria</taxon>
        <taxon>Pseudomonadati</taxon>
        <taxon>Pseudomonadota</taxon>
        <taxon>Gammaproteobacteria</taxon>
        <taxon>Lysobacterales</taxon>
        <taxon>Rhodanobacteraceae</taxon>
        <taxon>Rhodanobacter</taxon>
    </lineage>
</organism>
<accession>A0ABV2PVL5</accession>
<dbReference type="Proteomes" id="UP001549251">
    <property type="component" value="Unassembled WGS sequence"/>
</dbReference>
<name>A0ABV2PVL5_9GAMM</name>
<evidence type="ECO:0000313" key="1">
    <source>
        <dbReference type="EMBL" id="MET4569085.1"/>
    </source>
</evidence>